<feature type="non-terminal residue" evidence="1">
    <location>
        <position position="108"/>
    </location>
</feature>
<protein>
    <submittedName>
        <fullName evidence="1">Gfo/Idh/MocA family oxidoreductase</fullName>
    </submittedName>
</protein>
<gene>
    <name evidence="1" type="ORF">K0U00_40380</name>
</gene>
<organism evidence="1 2">
    <name type="scientific">Paenibacillus sepulcri</name>
    <dbReference type="NCBI Taxonomy" id="359917"/>
    <lineage>
        <taxon>Bacteria</taxon>
        <taxon>Bacillati</taxon>
        <taxon>Bacillota</taxon>
        <taxon>Bacilli</taxon>
        <taxon>Bacillales</taxon>
        <taxon>Paenibacillaceae</taxon>
        <taxon>Paenibacillus</taxon>
    </lineage>
</organism>
<proteinExistence type="predicted"/>
<reference evidence="1 2" key="1">
    <citation type="submission" date="2021-07" db="EMBL/GenBank/DDBJ databases">
        <title>Paenibacillus radiodurans sp. nov., isolated from the southeastern edge of Tengger Desert.</title>
        <authorList>
            <person name="Zhang G."/>
        </authorList>
    </citation>
    <scope>NUCLEOTIDE SEQUENCE [LARGE SCALE GENOMIC DNA]</scope>
    <source>
        <strain evidence="1 2">CCM 7311</strain>
    </source>
</reference>
<accession>A0ABS7CHD4</accession>
<dbReference type="EMBL" id="JAHZIK010002165">
    <property type="protein sequence ID" value="MBW7460339.1"/>
    <property type="molecule type" value="Genomic_DNA"/>
</dbReference>
<evidence type="ECO:0000313" key="1">
    <source>
        <dbReference type="EMBL" id="MBW7460339.1"/>
    </source>
</evidence>
<name>A0ABS7CHD4_9BACL</name>
<sequence length="108" mass="11767">MEKLLNIGMIGLDTSHVTAFARLLNDPGQQHHVPGGRVTAAFPGGSPDFAMSWSRLPGFKKELVDAYGVNIVESPEQAAEQSDAVLLLSVDGRVHLEQLRRIAPLRRP</sequence>
<dbReference type="Proteomes" id="UP001519887">
    <property type="component" value="Unassembled WGS sequence"/>
</dbReference>
<keyword evidence="2" id="KW-1185">Reference proteome</keyword>
<evidence type="ECO:0000313" key="2">
    <source>
        <dbReference type="Proteomes" id="UP001519887"/>
    </source>
</evidence>
<comment type="caution">
    <text evidence="1">The sequence shown here is derived from an EMBL/GenBank/DDBJ whole genome shotgun (WGS) entry which is preliminary data.</text>
</comment>